<feature type="compositionally biased region" description="Basic and acidic residues" evidence="1">
    <location>
        <begin position="79"/>
        <end position="100"/>
    </location>
</feature>
<accession>A0A9P8I6W1</accession>
<proteinExistence type="predicted"/>
<feature type="region of interest" description="Disordered" evidence="1">
    <location>
        <begin position="74"/>
        <end position="156"/>
    </location>
</feature>
<sequence length="485" mass="52337">MVLPRATAFRTLLRSPVGRTSRRASGIRQWGQTGRRGYASGGQEAKKSSSDLPWLIGSVAITVPSTYWLLQQGPAGKAHSHDNHGEKHGGDHGETPKAEGESEEASEGEPDSSNGESKNTTPDTSDDETEAVKTSGEGDADGVAEKNVVSLEEDEAGNKATAYRLIQRERKDWEQSSVPKLRGSHLSVNLCSTKMGDLAFGTPLIAYSKGRFGPAERVGRAKRNVSKYTARKSTLSELSISPSPLSASNTKQFAYPRGLQTKQFLTKSSAPNIPHPTKRVLSVISTITIPKLFSNPDSALPVLVCRWVQHGVSPSDKNERVQSLSHQHSSELPQVVEDPRKSVPPHSPGPLPAKNHRESLSPIVTNLNTISSLDAACPPAHLNPARDSAQRTFSPPPSNFSPIYDPYSPTGPNGPPPAAHRPGQVAHPNMALENDAWGHSLCECGDDEREVRDREDERRRQSGPASAIESYMAPGGMHYAPPPGR</sequence>
<evidence type="ECO:0000256" key="1">
    <source>
        <dbReference type="SAM" id="MobiDB-lite"/>
    </source>
</evidence>
<feature type="region of interest" description="Disordered" evidence="1">
    <location>
        <begin position="447"/>
        <end position="485"/>
    </location>
</feature>
<feature type="compositionally biased region" description="Acidic residues" evidence="1">
    <location>
        <begin position="101"/>
        <end position="110"/>
    </location>
</feature>
<keyword evidence="3" id="KW-1185">Reference proteome</keyword>
<feature type="region of interest" description="Disordered" evidence="1">
    <location>
        <begin position="17"/>
        <end position="49"/>
    </location>
</feature>
<dbReference type="AlphaFoldDB" id="A0A9P8I6W1"/>
<feature type="compositionally biased region" description="Polar residues" evidence="1">
    <location>
        <begin position="111"/>
        <end position="123"/>
    </location>
</feature>
<reference evidence="2" key="1">
    <citation type="submission" date="2021-03" db="EMBL/GenBank/DDBJ databases">
        <title>Comparative genomics and phylogenomic investigation of the class Geoglossomycetes provide insights into ecological specialization and systematics.</title>
        <authorList>
            <person name="Melie T."/>
            <person name="Pirro S."/>
            <person name="Miller A.N."/>
            <person name="Quandt A."/>
        </authorList>
    </citation>
    <scope>NUCLEOTIDE SEQUENCE</scope>
    <source>
        <strain evidence="2">GBOQ0MN5Z8</strain>
    </source>
</reference>
<dbReference type="EMBL" id="JAGHQL010000020">
    <property type="protein sequence ID" value="KAH0544359.1"/>
    <property type="molecule type" value="Genomic_DNA"/>
</dbReference>
<comment type="caution">
    <text evidence="2">The sequence shown here is derived from an EMBL/GenBank/DDBJ whole genome shotgun (WGS) entry which is preliminary data.</text>
</comment>
<feature type="compositionally biased region" description="Basic and acidic residues" evidence="1">
    <location>
        <begin position="449"/>
        <end position="460"/>
    </location>
</feature>
<gene>
    <name evidence="2" type="ORF">FGG08_001500</name>
</gene>
<organism evidence="2 3">
    <name type="scientific">Glutinoglossum americanum</name>
    <dbReference type="NCBI Taxonomy" id="1670608"/>
    <lineage>
        <taxon>Eukaryota</taxon>
        <taxon>Fungi</taxon>
        <taxon>Dikarya</taxon>
        <taxon>Ascomycota</taxon>
        <taxon>Pezizomycotina</taxon>
        <taxon>Geoglossomycetes</taxon>
        <taxon>Geoglossales</taxon>
        <taxon>Geoglossaceae</taxon>
        <taxon>Glutinoglossum</taxon>
    </lineage>
</organism>
<evidence type="ECO:0000313" key="3">
    <source>
        <dbReference type="Proteomes" id="UP000698800"/>
    </source>
</evidence>
<name>A0A9P8I6W1_9PEZI</name>
<feature type="region of interest" description="Disordered" evidence="1">
    <location>
        <begin position="378"/>
        <end position="425"/>
    </location>
</feature>
<feature type="compositionally biased region" description="Polar residues" evidence="1">
    <location>
        <begin position="321"/>
        <end position="332"/>
    </location>
</feature>
<dbReference type="Proteomes" id="UP000698800">
    <property type="component" value="Unassembled WGS sequence"/>
</dbReference>
<dbReference type="OrthoDB" id="4590707at2759"/>
<protein>
    <submittedName>
        <fullName evidence="2">Uncharacterized protein</fullName>
    </submittedName>
</protein>
<evidence type="ECO:0000313" key="2">
    <source>
        <dbReference type="EMBL" id="KAH0544359.1"/>
    </source>
</evidence>
<feature type="region of interest" description="Disordered" evidence="1">
    <location>
        <begin position="315"/>
        <end position="357"/>
    </location>
</feature>